<evidence type="ECO:0008006" key="4">
    <source>
        <dbReference type="Google" id="ProtNLM"/>
    </source>
</evidence>
<reference evidence="2 3" key="1">
    <citation type="submission" date="2021-08" db="EMBL/GenBank/DDBJ databases">
        <title>Rhizobium croatiense sp. nov. and Rhizobium redzepovicii sp. nov., two new species isolated from nodules of Phaseolus vulgaris in Croatia.</title>
        <authorList>
            <person name="Rajnovic I."/>
            <person name="Ramirez-Bahena M.H."/>
            <person name="Kajic S."/>
            <person name="Igual M.J."/>
            <person name="Peix A."/>
            <person name="Velazquez E."/>
            <person name="Sikora S."/>
        </authorList>
    </citation>
    <scope>NUCLEOTIDE SEQUENCE [LARGE SCALE GENOMIC DNA]</scope>
    <source>
        <strain evidence="2 3">13T</strain>
    </source>
</reference>
<protein>
    <recommendedName>
        <fullName evidence="4">ABC transporter permease</fullName>
    </recommendedName>
</protein>
<organism evidence="2 3">
    <name type="scientific">Rhizobium croatiense</name>
    <dbReference type="NCBI Taxonomy" id="2867516"/>
    <lineage>
        <taxon>Bacteria</taxon>
        <taxon>Pseudomonadati</taxon>
        <taxon>Pseudomonadota</taxon>
        <taxon>Alphaproteobacteria</taxon>
        <taxon>Hyphomicrobiales</taxon>
        <taxon>Rhizobiaceae</taxon>
        <taxon>Rhizobium/Agrobacterium group</taxon>
        <taxon>Rhizobium</taxon>
    </lineage>
</organism>
<evidence type="ECO:0000313" key="2">
    <source>
        <dbReference type="EMBL" id="MBY4633428.1"/>
    </source>
</evidence>
<feature type="transmembrane region" description="Helical" evidence="1">
    <location>
        <begin position="20"/>
        <end position="41"/>
    </location>
</feature>
<accession>A0ABS7M8T2</accession>
<proteinExistence type="predicted"/>
<keyword evidence="1" id="KW-1133">Transmembrane helix</keyword>
<evidence type="ECO:0000256" key="1">
    <source>
        <dbReference type="SAM" id="Phobius"/>
    </source>
</evidence>
<comment type="caution">
    <text evidence="2">The sequence shown here is derived from an EMBL/GenBank/DDBJ whole genome shotgun (WGS) entry which is preliminary data.</text>
</comment>
<keyword evidence="1" id="KW-0472">Membrane</keyword>
<evidence type="ECO:0000313" key="3">
    <source>
        <dbReference type="Proteomes" id="UP000733858"/>
    </source>
</evidence>
<sequence>MSVSPETRQRIDRRQQWPGAIGLSVVAVYALAVPLVLGLRLKTAERAAVS</sequence>
<dbReference type="Proteomes" id="UP000733858">
    <property type="component" value="Unassembled WGS sequence"/>
</dbReference>
<gene>
    <name evidence="2" type="ORF">K6M89_29755</name>
</gene>
<name>A0ABS7M8T2_9HYPH</name>
<keyword evidence="1" id="KW-0812">Transmembrane</keyword>
<dbReference type="EMBL" id="JAILYJ010000032">
    <property type="protein sequence ID" value="MBY4633428.1"/>
    <property type="molecule type" value="Genomic_DNA"/>
</dbReference>
<dbReference type="RefSeq" id="WP_222141845.1">
    <property type="nucleotide sequence ID" value="NZ_JAILYI010000007.1"/>
</dbReference>
<keyword evidence="3" id="KW-1185">Reference proteome</keyword>